<dbReference type="AlphaFoldDB" id="A0A6I2UUX3"/>
<dbReference type="CDD" id="cd00761">
    <property type="entry name" value="Glyco_tranf_GTA_type"/>
    <property type="match status" value="1"/>
</dbReference>
<proteinExistence type="predicted"/>
<protein>
    <submittedName>
        <fullName evidence="2">Glycosyltransferase</fullName>
    </submittedName>
</protein>
<dbReference type="InterPro" id="IPR050834">
    <property type="entry name" value="Glycosyltransf_2"/>
</dbReference>
<dbReference type="PANTHER" id="PTHR43685">
    <property type="entry name" value="GLYCOSYLTRANSFERASE"/>
    <property type="match status" value="1"/>
</dbReference>
<dbReference type="InterPro" id="IPR001173">
    <property type="entry name" value="Glyco_trans_2-like"/>
</dbReference>
<dbReference type="PANTHER" id="PTHR43685:SF2">
    <property type="entry name" value="GLYCOSYLTRANSFERASE 2-LIKE DOMAIN-CONTAINING PROTEIN"/>
    <property type="match status" value="1"/>
</dbReference>
<feature type="domain" description="Glycosyltransferase 2-like" evidence="1">
    <location>
        <begin position="6"/>
        <end position="122"/>
    </location>
</feature>
<dbReference type="InterPro" id="IPR029044">
    <property type="entry name" value="Nucleotide-diphossugar_trans"/>
</dbReference>
<dbReference type="Pfam" id="PF00535">
    <property type="entry name" value="Glycos_transf_2"/>
    <property type="match status" value="1"/>
</dbReference>
<evidence type="ECO:0000313" key="2">
    <source>
        <dbReference type="EMBL" id="MSV25007.1"/>
    </source>
</evidence>
<organism evidence="2 3">
    <name type="scientific">Selenomonas montiformis</name>
    <dbReference type="NCBI Taxonomy" id="2652285"/>
    <lineage>
        <taxon>Bacteria</taxon>
        <taxon>Bacillati</taxon>
        <taxon>Bacillota</taxon>
        <taxon>Negativicutes</taxon>
        <taxon>Selenomonadales</taxon>
        <taxon>Selenomonadaceae</taxon>
        <taxon>Selenomonas</taxon>
    </lineage>
</organism>
<reference evidence="2 3" key="1">
    <citation type="submission" date="2019-08" db="EMBL/GenBank/DDBJ databases">
        <title>In-depth cultivation of the pig gut microbiome towards novel bacterial diversity and tailored functional studies.</title>
        <authorList>
            <person name="Wylensek D."/>
            <person name="Hitch T.C.A."/>
            <person name="Clavel T."/>
        </authorList>
    </citation>
    <scope>NUCLEOTIDE SEQUENCE [LARGE SCALE GENOMIC DNA]</scope>
    <source>
        <strain evidence="3">WCA-380-WT-3B3</strain>
    </source>
</reference>
<keyword evidence="3" id="KW-1185">Reference proteome</keyword>
<dbReference type="EMBL" id="VUNL01000007">
    <property type="protein sequence ID" value="MSV25007.1"/>
    <property type="molecule type" value="Genomic_DNA"/>
</dbReference>
<dbReference type="GO" id="GO:0016740">
    <property type="term" value="F:transferase activity"/>
    <property type="evidence" value="ECO:0007669"/>
    <property type="project" value="UniProtKB-KW"/>
</dbReference>
<comment type="caution">
    <text evidence="2">The sequence shown here is derived from an EMBL/GenBank/DDBJ whole genome shotgun (WGS) entry which is preliminary data.</text>
</comment>
<keyword evidence="2" id="KW-0808">Transferase</keyword>
<evidence type="ECO:0000313" key="3">
    <source>
        <dbReference type="Proteomes" id="UP000430222"/>
    </source>
</evidence>
<dbReference type="Gene3D" id="3.90.550.10">
    <property type="entry name" value="Spore Coat Polysaccharide Biosynthesis Protein SpsA, Chain A"/>
    <property type="match status" value="1"/>
</dbReference>
<dbReference type="Proteomes" id="UP000430222">
    <property type="component" value="Unassembled WGS sequence"/>
</dbReference>
<gene>
    <name evidence="2" type="ORF">FYJ78_07390</name>
</gene>
<dbReference type="SUPFAM" id="SSF53448">
    <property type="entry name" value="Nucleotide-diphospho-sugar transferases"/>
    <property type="match status" value="1"/>
</dbReference>
<evidence type="ECO:0000259" key="1">
    <source>
        <dbReference type="Pfam" id="PF00535"/>
    </source>
</evidence>
<sequence length="308" mass="35417">MMVNISVIVPIYNKVQYLQRTIDSILAQTMQNLEILLIDDCSTDGSYELCQSLYGQHKRVHLWQNAENMGASVTRNAGIEAACGRFIAFVDADDVLYPDYLKRMYQMALRENADIVAEGSREITGPLGLDIPLAQRAEYVWQGKYMTACCQKLFSRELILRSNIRFHPIVFFEDVLFSIEALLAAKRFALLPDTLYEIIETPESITRGDLLAKAPQYMDSVVKAIRFLSDYMESIPDLAADKGSKQILFVFIMQLSLLSHFYDLTKQQSLEAINEQIRPIMEKEFGVNYQYVTLLLDWCMNKNRKEQE</sequence>
<accession>A0A6I2UUX3</accession>
<dbReference type="RefSeq" id="WP_154620781.1">
    <property type="nucleotide sequence ID" value="NZ_VUNL01000007.1"/>
</dbReference>
<name>A0A6I2UUX3_9FIRM</name>